<evidence type="ECO:0000259" key="14">
    <source>
        <dbReference type="Pfam" id="PF02096"/>
    </source>
</evidence>
<evidence type="ECO:0000256" key="8">
    <source>
        <dbReference type="ARBA" id="ARBA00022989"/>
    </source>
</evidence>
<evidence type="ECO:0000256" key="10">
    <source>
        <dbReference type="ARBA" id="ARBA00023186"/>
    </source>
</evidence>
<evidence type="ECO:0000256" key="3">
    <source>
        <dbReference type="ARBA" id="ARBA00015325"/>
    </source>
</evidence>
<dbReference type="PANTHER" id="PTHR12428">
    <property type="entry name" value="OXA1"/>
    <property type="match status" value="1"/>
</dbReference>
<keyword evidence="4" id="KW-0813">Transport</keyword>
<feature type="transmembrane region" description="Helical" evidence="13">
    <location>
        <begin position="369"/>
        <end position="389"/>
    </location>
</feature>
<name>A0A1J5SZY2_9ZZZZ</name>
<keyword evidence="8 13" id="KW-1133">Transmembrane helix</keyword>
<reference evidence="16" key="1">
    <citation type="submission" date="2016-10" db="EMBL/GenBank/DDBJ databases">
        <title>Sequence of Gallionella enrichment culture.</title>
        <authorList>
            <person name="Poehlein A."/>
            <person name="Muehling M."/>
            <person name="Daniel R."/>
        </authorList>
    </citation>
    <scope>NUCLEOTIDE SEQUENCE</scope>
</reference>
<feature type="transmembrane region" description="Helical" evidence="13">
    <location>
        <begin position="493"/>
        <end position="513"/>
    </location>
</feature>
<keyword evidence="7" id="KW-0653">Protein transport</keyword>
<proteinExistence type="inferred from homology"/>
<dbReference type="InterPro" id="IPR019998">
    <property type="entry name" value="Membr_insert_YidC"/>
</dbReference>
<keyword evidence="6 13" id="KW-0812">Transmembrane</keyword>
<dbReference type="GO" id="GO:0015031">
    <property type="term" value="P:protein transport"/>
    <property type="evidence" value="ECO:0007669"/>
    <property type="project" value="UniProtKB-KW"/>
</dbReference>
<feature type="transmembrane region" description="Helical" evidence="13">
    <location>
        <begin position="525"/>
        <end position="541"/>
    </location>
</feature>
<protein>
    <recommendedName>
        <fullName evidence="3">Membrane protein insertase YidC</fullName>
    </recommendedName>
    <alternativeName>
        <fullName evidence="12">Foldase YidC</fullName>
    </alternativeName>
    <alternativeName>
        <fullName evidence="11">Membrane integrase YidC</fullName>
    </alternativeName>
</protein>
<evidence type="ECO:0000256" key="13">
    <source>
        <dbReference type="SAM" id="Phobius"/>
    </source>
</evidence>
<comment type="subcellular location">
    <subcellularLocation>
        <location evidence="1">Cell inner membrane</location>
        <topology evidence="1">Multi-pass membrane protein</topology>
    </subcellularLocation>
</comment>
<keyword evidence="9 13" id="KW-0472">Membrane</keyword>
<evidence type="ECO:0000256" key="6">
    <source>
        <dbReference type="ARBA" id="ARBA00022692"/>
    </source>
</evidence>
<dbReference type="NCBIfam" id="TIGR03592">
    <property type="entry name" value="yidC_oxa1_cterm"/>
    <property type="match status" value="1"/>
</dbReference>
<evidence type="ECO:0000256" key="11">
    <source>
        <dbReference type="ARBA" id="ARBA00033245"/>
    </source>
</evidence>
<dbReference type="HAMAP" id="MF_01810">
    <property type="entry name" value="YidC_type1"/>
    <property type="match status" value="1"/>
</dbReference>
<evidence type="ECO:0000256" key="9">
    <source>
        <dbReference type="ARBA" id="ARBA00023136"/>
    </source>
</evidence>
<dbReference type="NCBIfam" id="TIGR03593">
    <property type="entry name" value="yidC_nterm"/>
    <property type="match status" value="1"/>
</dbReference>
<organism evidence="16">
    <name type="scientific">mine drainage metagenome</name>
    <dbReference type="NCBI Taxonomy" id="410659"/>
    <lineage>
        <taxon>unclassified sequences</taxon>
        <taxon>metagenomes</taxon>
        <taxon>ecological metagenomes</taxon>
    </lineage>
</organism>
<dbReference type="GO" id="GO:0051205">
    <property type="term" value="P:protein insertion into membrane"/>
    <property type="evidence" value="ECO:0007669"/>
    <property type="project" value="TreeGrafter"/>
</dbReference>
<feature type="domain" description="Membrane insertase YidC/Oxa/ALB C-terminal" evidence="14">
    <location>
        <begin position="369"/>
        <end position="565"/>
    </location>
</feature>
<evidence type="ECO:0000313" key="16">
    <source>
        <dbReference type="EMBL" id="OIR14130.1"/>
    </source>
</evidence>
<dbReference type="Pfam" id="PF14849">
    <property type="entry name" value="YidC_periplas"/>
    <property type="match status" value="1"/>
</dbReference>
<keyword evidence="5" id="KW-1003">Cell membrane</keyword>
<sequence>MNLDKNTVIGFVLLGILFFAFFWYSNKEQQGLMEIQKRQQDSIARVNALHAIPKDTVAAKKDSLYRDSTSKISVAGNFATAAIGTEQLTVVENEVMKVTFTNKGGRVKFVQLKNYKSYDGSLVQIGNEKDQLSYSINTGANVAAQTGELFFTASPLITNADGSQNISFALQNETGEKITHQYTIKKNDYLIDWNIDLNGADKLLSGAAINFLWKSQPLRHESSVRYERMQSNICFSEGNEFDYISSKNQRKFEKPVQWLSVVQQFFNTTLIAKNSFANGEVQWARSTDSSNVLSNTDASLQLKVPASASVTVPMQLYYGPNDYSILKHQAAGMDKMVNLGRDAYSFVRPINKWFIMPVFDFFAGFVKNFGWVILLLTVFIRLVTSPLTYSSYLSGAKMKVLKPELDALKKKFGTDQQGYAMEQMKLYKEAGVNPLGGCIPALLQIPIFFALYSFFNSNIALRGQSFLWAKDLSSYDVILKLPFNVPMNFGDHISLFTITAVLTSFLISIYNMASTPTQDNPAMKYMPYIFPFMMLFFFNGLPSALTWYYTVSNSLTLILQLIIQKKIIDHDKILAKIDEKRKSPKVKSKSRWQEKYEQMMETQKKVQELKNKTQNKK</sequence>
<dbReference type="InterPro" id="IPR028055">
    <property type="entry name" value="YidC/Oxa/ALB_C"/>
</dbReference>
<dbReference type="Pfam" id="PF02096">
    <property type="entry name" value="60KD_IMP"/>
    <property type="match status" value="1"/>
</dbReference>
<gene>
    <name evidence="16" type="primary">yidC_2</name>
    <name evidence="16" type="ORF">GALL_45900</name>
</gene>
<dbReference type="NCBIfam" id="NF002356">
    <property type="entry name" value="PRK01318.2-3"/>
    <property type="match status" value="1"/>
</dbReference>
<evidence type="ECO:0000259" key="15">
    <source>
        <dbReference type="Pfam" id="PF14849"/>
    </source>
</evidence>
<dbReference type="CDD" id="cd20070">
    <property type="entry name" value="5TM_YidC_Alb3"/>
    <property type="match status" value="1"/>
</dbReference>
<dbReference type="InterPro" id="IPR038221">
    <property type="entry name" value="YidC_periplasmic_sf"/>
</dbReference>
<comment type="similarity">
    <text evidence="2">Belongs to the OXA1/ALB3/YidC family. Type 1 subfamily.</text>
</comment>
<evidence type="ECO:0000256" key="12">
    <source>
        <dbReference type="ARBA" id="ARBA00033342"/>
    </source>
</evidence>
<dbReference type="GO" id="GO:0005886">
    <property type="term" value="C:plasma membrane"/>
    <property type="evidence" value="ECO:0007669"/>
    <property type="project" value="UniProtKB-SubCell"/>
</dbReference>
<feature type="transmembrane region" description="Helical" evidence="13">
    <location>
        <begin position="431"/>
        <end position="455"/>
    </location>
</feature>
<dbReference type="InterPro" id="IPR028053">
    <property type="entry name" value="Membr_insert_YidC_N"/>
</dbReference>
<dbReference type="EMBL" id="MLJW01000012">
    <property type="protein sequence ID" value="OIR14130.1"/>
    <property type="molecule type" value="Genomic_DNA"/>
</dbReference>
<feature type="domain" description="Membrane insertase YidC N-terminal" evidence="15">
    <location>
        <begin position="90"/>
        <end position="349"/>
    </location>
</feature>
<evidence type="ECO:0000256" key="1">
    <source>
        <dbReference type="ARBA" id="ARBA00004429"/>
    </source>
</evidence>
<evidence type="ECO:0000256" key="7">
    <source>
        <dbReference type="ARBA" id="ARBA00022927"/>
    </source>
</evidence>
<dbReference type="AlphaFoldDB" id="A0A1J5SZY2"/>
<dbReference type="PANTHER" id="PTHR12428:SF65">
    <property type="entry name" value="CYTOCHROME C OXIDASE ASSEMBLY PROTEIN COX18, MITOCHONDRIAL"/>
    <property type="match status" value="1"/>
</dbReference>
<evidence type="ECO:0000256" key="5">
    <source>
        <dbReference type="ARBA" id="ARBA00022475"/>
    </source>
</evidence>
<dbReference type="Gene3D" id="2.70.98.90">
    <property type="match status" value="1"/>
</dbReference>
<dbReference type="CDD" id="cd19961">
    <property type="entry name" value="EcYidC-like_peri"/>
    <property type="match status" value="1"/>
</dbReference>
<dbReference type="PRINTS" id="PR00701">
    <property type="entry name" value="60KDINNERMP"/>
</dbReference>
<dbReference type="InterPro" id="IPR047196">
    <property type="entry name" value="YidC_ALB_C"/>
</dbReference>
<dbReference type="GO" id="GO:0032977">
    <property type="term" value="F:membrane insertase activity"/>
    <property type="evidence" value="ECO:0007669"/>
    <property type="project" value="InterPro"/>
</dbReference>
<dbReference type="InterPro" id="IPR001708">
    <property type="entry name" value="YidC/ALB3/OXA1/COX18"/>
</dbReference>
<accession>A0A1J5SZY2</accession>
<comment type="caution">
    <text evidence="16">The sequence shown here is derived from an EMBL/GenBank/DDBJ whole genome shotgun (WGS) entry which is preliminary data.</text>
</comment>
<evidence type="ECO:0000256" key="4">
    <source>
        <dbReference type="ARBA" id="ARBA00022448"/>
    </source>
</evidence>
<feature type="transmembrane region" description="Helical" evidence="13">
    <location>
        <begin position="7"/>
        <end position="24"/>
    </location>
</feature>
<keyword evidence="10" id="KW-0143">Chaperone</keyword>
<evidence type="ECO:0000256" key="2">
    <source>
        <dbReference type="ARBA" id="ARBA00010527"/>
    </source>
</evidence>